<proteinExistence type="predicted"/>
<feature type="repeat" description="WD" evidence="5">
    <location>
        <begin position="168"/>
        <end position="209"/>
    </location>
</feature>
<dbReference type="SMART" id="SM00297">
    <property type="entry name" value="BROMO"/>
    <property type="match status" value="2"/>
</dbReference>
<dbReference type="InterPro" id="IPR036322">
    <property type="entry name" value="WD40_repeat_dom_sf"/>
</dbReference>
<dbReference type="InterPro" id="IPR001487">
    <property type="entry name" value="Bromodomain"/>
</dbReference>
<dbReference type="Pfam" id="PF25437">
    <property type="entry name" value="BRWD1_N"/>
    <property type="match status" value="1"/>
</dbReference>
<feature type="region of interest" description="Disordered" evidence="6">
    <location>
        <begin position="756"/>
        <end position="787"/>
    </location>
</feature>
<reference evidence="8" key="2">
    <citation type="submission" date="2025-08" db="UniProtKB">
        <authorList>
            <consortium name="Ensembl"/>
        </authorList>
    </citation>
    <scope>IDENTIFICATION</scope>
</reference>
<feature type="compositionally biased region" description="Low complexity" evidence="6">
    <location>
        <begin position="1392"/>
        <end position="1403"/>
    </location>
</feature>
<feature type="compositionally biased region" description="Polar residues" evidence="6">
    <location>
        <begin position="1471"/>
        <end position="1484"/>
    </location>
</feature>
<feature type="region of interest" description="Disordered" evidence="6">
    <location>
        <begin position="1444"/>
        <end position="1506"/>
    </location>
</feature>
<dbReference type="Proteomes" id="UP000694397">
    <property type="component" value="Chromosome 13"/>
</dbReference>
<feature type="repeat" description="WD" evidence="5">
    <location>
        <begin position="210"/>
        <end position="251"/>
    </location>
</feature>
<feature type="repeat" description="WD" evidence="5">
    <location>
        <begin position="453"/>
        <end position="495"/>
    </location>
</feature>
<dbReference type="PROSITE" id="PS00678">
    <property type="entry name" value="WD_REPEATS_1"/>
    <property type="match status" value="1"/>
</dbReference>
<dbReference type="CDD" id="cd05529">
    <property type="entry name" value="Bromo_WDR9_I_like"/>
    <property type="match status" value="1"/>
</dbReference>
<dbReference type="Ensembl" id="ENSSFOT00015018752.2">
    <property type="protein sequence ID" value="ENSSFOP00015018540.2"/>
    <property type="gene ID" value="ENSSFOG00015011846.2"/>
</dbReference>
<evidence type="ECO:0000313" key="8">
    <source>
        <dbReference type="Ensembl" id="ENSSFOP00015018540.2"/>
    </source>
</evidence>
<dbReference type="InterPro" id="IPR019775">
    <property type="entry name" value="WD40_repeat_CS"/>
</dbReference>
<dbReference type="InterPro" id="IPR018359">
    <property type="entry name" value="Bromodomain_CS"/>
</dbReference>
<dbReference type="PROSITE" id="PS50014">
    <property type="entry name" value="BROMODOMAIN_2"/>
    <property type="match status" value="2"/>
</dbReference>
<evidence type="ECO:0000256" key="2">
    <source>
        <dbReference type="ARBA" id="ARBA00022737"/>
    </source>
</evidence>
<keyword evidence="9" id="KW-1185">Reference proteome</keyword>
<dbReference type="InterPro" id="IPR036427">
    <property type="entry name" value="Bromodomain-like_sf"/>
</dbReference>
<dbReference type="InterPro" id="IPR057451">
    <property type="entry name" value="BRWD/PHIP_AD"/>
</dbReference>
<keyword evidence="1 5" id="KW-0853">WD repeat</keyword>
<dbReference type="InterPro" id="IPR052060">
    <property type="entry name" value="Bromo_WD_repeat"/>
</dbReference>
<dbReference type="GeneTree" id="ENSGT00950000183107"/>
<keyword evidence="2" id="KW-0677">Repeat</keyword>
<protein>
    <submittedName>
        <fullName evidence="8">Bromodomain and WD repeat domain containing 3</fullName>
    </submittedName>
</protein>
<feature type="compositionally biased region" description="Acidic residues" evidence="6">
    <location>
        <begin position="1447"/>
        <end position="1456"/>
    </location>
</feature>
<dbReference type="GO" id="GO:0006357">
    <property type="term" value="P:regulation of transcription by RNA polymerase II"/>
    <property type="evidence" value="ECO:0007669"/>
    <property type="project" value="TreeGrafter"/>
</dbReference>
<accession>A0A8C9V2Q1</accession>
<dbReference type="SMART" id="SM00320">
    <property type="entry name" value="WD40"/>
    <property type="match status" value="8"/>
</dbReference>
<organism evidence="8 9">
    <name type="scientific">Scleropages formosus</name>
    <name type="common">Asian bonytongue</name>
    <name type="synonym">Osteoglossum formosum</name>
    <dbReference type="NCBI Taxonomy" id="113540"/>
    <lineage>
        <taxon>Eukaryota</taxon>
        <taxon>Metazoa</taxon>
        <taxon>Chordata</taxon>
        <taxon>Craniata</taxon>
        <taxon>Vertebrata</taxon>
        <taxon>Euteleostomi</taxon>
        <taxon>Actinopterygii</taxon>
        <taxon>Neopterygii</taxon>
        <taxon>Teleostei</taxon>
        <taxon>Osteoglossocephala</taxon>
        <taxon>Osteoglossomorpha</taxon>
        <taxon>Osteoglossiformes</taxon>
        <taxon>Osteoglossidae</taxon>
        <taxon>Scleropages</taxon>
    </lineage>
</organism>
<evidence type="ECO:0000256" key="4">
    <source>
        <dbReference type="PROSITE-ProRule" id="PRU00035"/>
    </source>
</evidence>
<dbReference type="SUPFAM" id="SSF50978">
    <property type="entry name" value="WD40 repeat-like"/>
    <property type="match status" value="1"/>
</dbReference>
<dbReference type="PROSITE" id="PS00633">
    <property type="entry name" value="BROMODOMAIN_1"/>
    <property type="match status" value="1"/>
</dbReference>
<feature type="repeat" description="WD" evidence="5">
    <location>
        <begin position="252"/>
        <end position="288"/>
    </location>
</feature>
<gene>
    <name evidence="8" type="primary">BRWD3</name>
</gene>
<dbReference type="GO" id="GO:0005634">
    <property type="term" value="C:nucleus"/>
    <property type="evidence" value="ECO:0007669"/>
    <property type="project" value="TreeGrafter"/>
</dbReference>
<evidence type="ECO:0000259" key="7">
    <source>
        <dbReference type="PROSITE" id="PS50014"/>
    </source>
</evidence>
<dbReference type="PRINTS" id="PR00503">
    <property type="entry name" value="BROMODOMAIN"/>
</dbReference>
<feature type="domain" description="Bromo" evidence="7">
    <location>
        <begin position="1122"/>
        <end position="1192"/>
    </location>
</feature>
<dbReference type="InterPro" id="IPR015943">
    <property type="entry name" value="WD40/YVTN_repeat-like_dom_sf"/>
</dbReference>
<dbReference type="SUPFAM" id="SSF47370">
    <property type="entry name" value="Bromodomain"/>
    <property type="match status" value="2"/>
</dbReference>
<dbReference type="PANTHER" id="PTHR16266">
    <property type="entry name" value="WD REPEAT DOMAIN 9"/>
    <property type="match status" value="1"/>
</dbReference>
<reference evidence="8" key="3">
    <citation type="submission" date="2025-09" db="UniProtKB">
        <authorList>
            <consortium name="Ensembl"/>
        </authorList>
    </citation>
    <scope>IDENTIFICATION</scope>
</reference>
<dbReference type="OrthoDB" id="538223at2759"/>
<reference evidence="8 9" key="1">
    <citation type="submission" date="2019-04" db="EMBL/GenBank/DDBJ databases">
        <authorList>
            <consortium name="Wellcome Sanger Institute Data Sharing"/>
        </authorList>
    </citation>
    <scope>NUCLEOTIDE SEQUENCE [LARGE SCALE GENOMIC DNA]</scope>
</reference>
<dbReference type="Pfam" id="PF00400">
    <property type="entry name" value="WD40"/>
    <property type="match status" value="7"/>
</dbReference>
<feature type="domain" description="Bromo" evidence="7">
    <location>
        <begin position="1279"/>
        <end position="1349"/>
    </location>
</feature>
<keyword evidence="3 4" id="KW-0103">Bromodomain</keyword>
<dbReference type="Pfam" id="PF00439">
    <property type="entry name" value="Bromodomain"/>
    <property type="match status" value="2"/>
</dbReference>
<name>A0A8C9V2Q1_SCLFO</name>
<dbReference type="GO" id="GO:0007010">
    <property type="term" value="P:cytoskeleton organization"/>
    <property type="evidence" value="ECO:0007669"/>
    <property type="project" value="TreeGrafter"/>
</dbReference>
<evidence type="ECO:0000256" key="1">
    <source>
        <dbReference type="ARBA" id="ARBA00022574"/>
    </source>
</evidence>
<feature type="compositionally biased region" description="Basic and acidic residues" evidence="6">
    <location>
        <begin position="1457"/>
        <end position="1469"/>
    </location>
</feature>
<sequence length="1535" mass="172782">MEALEGKRFLQSGPCKKSAQVYLNDQRKNNSILIPKRWSWDGKQHRQNFADWVLLNQHIPSDYLLRVCQRIGPLLDSVALPSVPGVHTLLGLGRQSLLRTARGCVHNAWSSSAFAALHRGRPPEPPVQQKNLPSIVHILGARQLTGSARFCSTVPSSTYQHMKMHKRILGHLSSVYCVAFDRTGRRIFTGSDDCLVKIWATDDGRLLATLRGHAAEISDMAVSYDNMLLASASCDRVIRVWCLRTCAPITVLQGHSTSITSIQFSPSGRGVMRYLASTGADGAVCFWQWDSLTMKFNERPVKFTERARPGMQISCSSFSSGGMFLATGSTDHVVRVYYLGSEVPVKLSQLEGHTDKVVAVQFCNTSDSLRFVSGSRDGTARVWHYQQHKWSSITLDMAARLPGSSAVSREDKMTKLVVTMVVWDRRDGMVITAISNYLLKVWCSVSGQLRHILSGHDDEVFVLEAHPFDSRIMLSAGHDGNIYVWDLSTGAKIRNFFNMIEGQGHGAVFDCKFSPDGQNFACTDSHGHLLIFGYGCRRAYEKIPDQMFFHTDFRPLIHDSNNYVLDEQTQQAPHLMPPPFLVDVDGNPYPSSYQRLVPGRENCKEEQLVPQLGYLANAEGEVMEQVIGQRTTGEEPEVSPLDDLIRGLQQHLDSNLHSGVDCACCLPQTPVQFAGVGLGSHLNMGLRRSGQVEGVRQMHHNAPLSQMATKRDLLAWSRRVIVGEIPPAVCRVMEECRLAKAEAECALYSAGNRKKPPPTFSKVNTSPKISRRQRGPPVSLPPTGKGTAVPGEFQSLLKSFVCLMSLREQITFTSSLPHPHSDSSSEYSDWTADIGINLQPPRRSVIALIQNLGSSSSEEDEGSRRETGKRKPKLLPSLHGRDMEEWRPPPWIMDTTPRRSPFVPQMGDELIYFQQGHQAYVKAVRRVRAYNINLRKQPWNKMDLRDQECVKVVGIKYEVGPPTLCCLKLAFLDPITGKMTGESFSLKYHDMPDVIDFLVLQQFYCEAKERNWQPGLRFRSIIDDAWWFGSVEDQQPFQPEYPDSLFQCYSVRWDTGEKERVSPWDMEPIPDGASLPVETGHSVPVRGEELKALLYCPKQGEWGALTQDKDSDRVIKGINDLLTLDIAKAFVSPVDLNSSPEYYTVVAYPTDLNTIRQRLENRFYRRISALMWEVRYIEHNARTFHEPQSPVIAAAKTVTDVLLRFIGDQMCMDILKLYHKMKVEMGRGVEEVSNNVIVEKVSTLPHCFIVFPLPWQVKDKKTDVEEWQDQCRQLLDHILEREDSVPFRQPINPSASPGYRDIINMPMDLGTISEVLSSGGYSDPLEFSRDIRLVINNSNTFHPHNNSQIHGMTQSLSAMFEAQILPILSSYESAVQRQRLCQGPRPRKRLHSGSSSTSASLPSRCAPTSHSQDMLLMLKVNLNATMSFSLPCLVLKGNGNQEKCEETVETDQEEESQDQKPAKEKEKGSQKLIQQVPSRINTRNQGRRTVLYNDDSEDDSPLPTVDPLNLGISRSGRVRRMTEKARVSHLIGWSH</sequence>
<dbReference type="PANTHER" id="PTHR16266:SF25">
    <property type="entry name" value="BROMODOMAIN AND WD REPEAT-CONTAINING PROTEIN 3"/>
    <property type="match status" value="1"/>
</dbReference>
<dbReference type="PROSITE" id="PS50082">
    <property type="entry name" value="WD_REPEATS_2"/>
    <property type="match status" value="5"/>
</dbReference>
<feature type="region of interest" description="Disordered" evidence="6">
    <location>
        <begin position="1379"/>
        <end position="1408"/>
    </location>
</feature>
<dbReference type="GO" id="GO:0008360">
    <property type="term" value="P:regulation of cell shape"/>
    <property type="evidence" value="ECO:0007669"/>
    <property type="project" value="TreeGrafter"/>
</dbReference>
<feature type="region of interest" description="Disordered" evidence="6">
    <location>
        <begin position="851"/>
        <end position="876"/>
    </location>
</feature>
<dbReference type="Pfam" id="PF25313">
    <property type="entry name" value="BRWD_AD"/>
    <property type="match status" value="1"/>
</dbReference>
<feature type="repeat" description="WD" evidence="5">
    <location>
        <begin position="350"/>
        <end position="383"/>
    </location>
</feature>
<evidence type="ECO:0000256" key="5">
    <source>
        <dbReference type="PROSITE-ProRule" id="PRU00221"/>
    </source>
</evidence>
<dbReference type="InterPro" id="IPR001680">
    <property type="entry name" value="WD40_rpt"/>
</dbReference>
<evidence type="ECO:0000256" key="3">
    <source>
        <dbReference type="ARBA" id="ARBA00023117"/>
    </source>
</evidence>
<dbReference type="Gene3D" id="2.130.10.10">
    <property type="entry name" value="YVTN repeat-like/Quinoprotein amine dehydrogenase"/>
    <property type="match status" value="2"/>
</dbReference>
<dbReference type="PROSITE" id="PS50294">
    <property type="entry name" value="WD_REPEATS_REGION"/>
    <property type="match status" value="5"/>
</dbReference>
<evidence type="ECO:0000313" key="9">
    <source>
        <dbReference type="Proteomes" id="UP000694397"/>
    </source>
</evidence>
<dbReference type="CDD" id="cd00200">
    <property type="entry name" value="WD40"/>
    <property type="match status" value="1"/>
</dbReference>
<dbReference type="InterPro" id="IPR057452">
    <property type="entry name" value="BRWD/PHIP_N"/>
</dbReference>
<evidence type="ECO:0000256" key="6">
    <source>
        <dbReference type="SAM" id="MobiDB-lite"/>
    </source>
</evidence>
<dbReference type="Gene3D" id="1.20.920.10">
    <property type="entry name" value="Bromodomain-like"/>
    <property type="match status" value="2"/>
</dbReference>